<dbReference type="PANTHER" id="PTHR21068:SF43">
    <property type="entry name" value="SPARTIN"/>
    <property type="match status" value="1"/>
</dbReference>
<dbReference type="AlphaFoldDB" id="A0A817RH87"/>
<dbReference type="GO" id="GO:0005886">
    <property type="term" value="C:plasma membrane"/>
    <property type="evidence" value="ECO:0007669"/>
    <property type="project" value="TreeGrafter"/>
</dbReference>
<keyword evidence="5" id="KW-1185">Reference proteome</keyword>
<dbReference type="GO" id="GO:0051301">
    <property type="term" value="P:cell division"/>
    <property type="evidence" value="ECO:0007669"/>
    <property type="project" value="TreeGrafter"/>
</dbReference>
<reference evidence="2" key="1">
    <citation type="submission" date="2021-02" db="EMBL/GenBank/DDBJ databases">
        <authorList>
            <person name="Nowell W R."/>
        </authorList>
    </citation>
    <scope>NUCLEOTIDE SEQUENCE</scope>
</reference>
<evidence type="ECO:0000259" key="1">
    <source>
        <dbReference type="Pfam" id="PF06911"/>
    </source>
</evidence>
<dbReference type="EMBL" id="CAJNXB010002425">
    <property type="protein sequence ID" value="CAF3243919.1"/>
    <property type="molecule type" value="Genomic_DNA"/>
</dbReference>
<evidence type="ECO:0000313" key="5">
    <source>
        <dbReference type="Proteomes" id="UP000663873"/>
    </source>
</evidence>
<proteinExistence type="predicted"/>
<evidence type="ECO:0000313" key="4">
    <source>
        <dbReference type="Proteomes" id="UP000663825"/>
    </source>
</evidence>
<dbReference type="PANTHER" id="PTHR21068">
    <property type="entry name" value="SPARTIN"/>
    <property type="match status" value="1"/>
</dbReference>
<dbReference type="InterPro" id="IPR009686">
    <property type="entry name" value="Senescence/spartin_C"/>
</dbReference>
<dbReference type="InterPro" id="IPR045036">
    <property type="entry name" value="Spartin-like"/>
</dbReference>
<evidence type="ECO:0000313" key="3">
    <source>
        <dbReference type="EMBL" id="CAF4191890.1"/>
    </source>
</evidence>
<dbReference type="Pfam" id="PF06911">
    <property type="entry name" value="Senescence"/>
    <property type="match status" value="1"/>
</dbReference>
<name>A0A817RH87_9BILA</name>
<dbReference type="Proteomes" id="UP000663873">
    <property type="component" value="Unassembled WGS sequence"/>
</dbReference>
<evidence type="ECO:0000313" key="2">
    <source>
        <dbReference type="EMBL" id="CAF3243919.1"/>
    </source>
</evidence>
<dbReference type="OrthoDB" id="20821at2759"/>
<comment type="caution">
    <text evidence="2">The sequence shown here is derived from an EMBL/GenBank/DDBJ whole genome shotgun (WGS) entry which is preliminary data.</text>
</comment>
<dbReference type="Proteomes" id="UP000663825">
    <property type="component" value="Unassembled WGS sequence"/>
</dbReference>
<protein>
    <recommendedName>
        <fullName evidence="1">Senescence domain-containing protein</fullName>
    </recommendedName>
</protein>
<dbReference type="GO" id="GO:0030514">
    <property type="term" value="P:negative regulation of BMP signaling pathway"/>
    <property type="evidence" value="ECO:0007669"/>
    <property type="project" value="TreeGrafter"/>
</dbReference>
<gene>
    <name evidence="2" type="ORF">TIS948_LOCUS14799</name>
    <name evidence="3" type="ORF">UJA718_LOCUS5986</name>
</gene>
<sequence length="524" mass="56537">MTALLEKTRPRAEATPASLRRETNEYLQRATNLEKNQQYDEASVLYKRVISLIDSHEGTSAVDDELQVIKRNTNQRLLQSLVHQNRSTDSNGIYQNINQQLYKNIPTTDEQESAEMAEQVFEDPSAFQPIASNETQEESNATVLFQLDEGARLFYIAKDGTIQTTSDSLPLTIFQMNDGDQTCGLLKLGSWIYPLNPNVSPAFKTGYDAYIFPNNTSVGEFVGLMFDESIQPDVRVFFEDIISKLSVFMAQQGTPTYGESLTSAAGGAVKLTNQAAAMPEVVSNASRQKTDATSRKAEIIGQDEVNAEELPYDTSTKTGKLAAALVTGTKFLTKQLSTGVVMAENLIGQVSKTVHDKIVPNPEPAKISKGLHVTARGLRTTSGVAVKASSYVVSKVGSMTLALARTIAPNLGKVETIVKPDGTIEIVKLSGIRSIGHAGLASFGVAYESCENAAKHLASNLAKESISVVKHKYGEDASIFTANAAYAVGNTALTAYYVGGLGPKAIAQKVVKQTAKQTAKNAFT</sequence>
<feature type="domain" description="Senescence" evidence="1">
    <location>
        <begin position="324"/>
        <end position="512"/>
    </location>
</feature>
<dbReference type="EMBL" id="CAJOBP010000541">
    <property type="protein sequence ID" value="CAF4191890.1"/>
    <property type="molecule type" value="Genomic_DNA"/>
</dbReference>
<organism evidence="2 4">
    <name type="scientific">Rotaria socialis</name>
    <dbReference type="NCBI Taxonomy" id="392032"/>
    <lineage>
        <taxon>Eukaryota</taxon>
        <taxon>Metazoa</taxon>
        <taxon>Spiralia</taxon>
        <taxon>Gnathifera</taxon>
        <taxon>Rotifera</taxon>
        <taxon>Eurotatoria</taxon>
        <taxon>Bdelloidea</taxon>
        <taxon>Philodinida</taxon>
        <taxon>Philodinidae</taxon>
        <taxon>Rotaria</taxon>
    </lineage>
</organism>
<accession>A0A817RH87</accession>